<dbReference type="Gene3D" id="1.10.390.10">
    <property type="entry name" value="Neutral Protease Domain 2"/>
    <property type="match status" value="1"/>
</dbReference>
<evidence type="ECO:0000256" key="7">
    <source>
        <dbReference type="ARBA" id="ARBA00022670"/>
    </source>
</evidence>
<comment type="cofactor">
    <cofactor evidence="15 16">
        <name>Zn(2+)</name>
        <dbReference type="ChEBI" id="CHEBI:29105"/>
    </cofactor>
    <text evidence="15 16">Binds 1 zinc ion per subunit.</text>
</comment>
<evidence type="ECO:0000313" key="19">
    <source>
        <dbReference type="EMBL" id="CCE80874.1"/>
    </source>
</evidence>
<gene>
    <name evidence="19" type="primary">Piso0_003207</name>
    <name evidence="18" type="ORF">GNLVRS01_PISO0G07244g</name>
    <name evidence="19" type="ORF">GNLVRS01_PISO0H07245g</name>
</gene>
<comment type="similarity">
    <text evidence="5 16">Belongs to the peptidase M1 family.</text>
</comment>
<dbReference type="GO" id="GO:0005634">
    <property type="term" value="C:nucleus"/>
    <property type="evidence" value="ECO:0007669"/>
    <property type="project" value="UniProtKB-SubCell"/>
</dbReference>
<dbReference type="InterPro" id="IPR012777">
    <property type="entry name" value="LTA4H"/>
</dbReference>
<evidence type="ECO:0000313" key="18">
    <source>
        <dbReference type="EMBL" id="CCE80109.1"/>
    </source>
</evidence>
<dbReference type="STRING" id="559304.G8YHH2"/>
<dbReference type="Proteomes" id="UP000005222">
    <property type="component" value="Chromosome H"/>
</dbReference>
<protein>
    <recommendedName>
        <fullName evidence="16">Leukotriene A(4) hydrolase</fullName>
        <shortName evidence="16">LTA-4 hydrolase</shortName>
        <ecNumber evidence="16">3.3.2.10</ecNumber>
        <ecNumber evidence="16">3.4.11.-</ecNumber>
    </recommendedName>
</protein>
<dbReference type="InterPro" id="IPR045357">
    <property type="entry name" value="Aminopeptidase_N-like_N"/>
</dbReference>
<dbReference type="EC" id="3.4.11.-" evidence="16"/>
<dbReference type="InterPro" id="IPR014782">
    <property type="entry name" value="Peptidase_M1_dom"/>
</dbReference>
<dbReference type="Gene3D" id="3.30.2010.30">
    <property type="match status" value="1"/>
</dbReference>
<dbReference type="OrthoDB" id="79562at2759"/>
<dbReference type="GO" id="GO:0004301">
    <property type="term" value="F:epoxide hydrolase activity"/>
    <property type="evidence" value="ECO:0007669"/>
    <property type="project" value="UniProtKB-EC"/>
</dbReference>
<dbReference type="InterPro" id="IPR001930">
    <property type="entry name" value="Peptidase_M1"/>
</dbReference>
<evidence type="ECO:0000256" key="14">
    <source>
        <dbReference type="PIRSR" id="PIRSR612777-2"/>
    </source>
</evidence>
<evidence type="ECO:0000256" key="4">
    <source>
        <dbReference type="ARBA" id="ARBA00004496"/>
    </source>
</evidence>
<keyword evidence="6 16" id="KW-0963">Cytoplasm</keyword>
<dbReference type="Pfam" id="PF01433">
    <property type="entry name" value="Peptidase_M1"/>
    <property type="match status" value="1"/>
</dbReference>
<evidence type="ECO:0000256" key="3">
    <source>
        <dbReference type="ARBA" id="ARBA00004123"/>
    </source>
</evidence>
<dbReference type="FunFam" id="1.25.40.320:FF:000001">
    <property type="entry name" value="Leukotriene A(4) hydrolase"/>
    <property type="match status" value="1"/>
</dbReference>
<dbReference type="Proteomes" id="UP000005222">
    <property type="component" value="Chromosome G"/>
</dbReference>
<dbReference type="InterPro" id="IPR049980">
    <property type="entry name" value="LTA4H_cat"/>
</dbReference>
<evidence type="ECO:0000256" key="6">
    <source>
        <dbReference type="ARBA" id="ARBA00022490"/>
    </source>
</evidence>
<dbReference type="PANTHER" id="PTHR45726">
    <property type="entry name" value="LEUKOTRIENE A-4 HYDROLASE"/>
    <property type="match status" value="1"/>
</dbReference>
<dbReference type="InterPro" id="IPR027268">
    <property type="entry name" value="Peptidase_M4/M1_CTD_sf"/>
</dbReference>
<sequence>MLSIDRPVKSPERDPSTLSNYDSISVSHTYLHFSVVFEEEKVNGTVVFDLKARNDVEKVILDTSYLVIKSVEDVSGNEPSPVEFSLQERTNALGSPLVIDKALQKEQELKLKIVYETTSECTALQFMPKEATDGKKMPYVFSQCQAIHARSLFPCFDTPSVKSTYTMKVDSPYPSLVSGRFQKAESGTLYFEQPIPMASYLVALASGDITKARIGPRSDVYSEPTNIDACQHEFEKDMESFIQKAEKIVFEYEWGRFDTLILPSAFPYGGMENPNITFATPTLLSGDRENVDVLAHELAHSWSGNLVTNCSWEHFWLNEGWTVYLERRILESLHGSQASHFSAIIGWNDLEVSIKNMGEDAKRYSVLVQDLKDGADPDDAFSTVPYEKGFNLLFHIEKTVGGKEIFDPFIKHYFTNYKYKSLDTYQFLDSLYQFYSDSKKAELDTIDWKTWLFSPGMPPVNPKFDTTLIDQCYSLADKWYHAVNDGNTDLEKTFSSADIEGFSSKQSVVFLSTLISFGDKHSFSWSDHKTVLPFMAKIYSRYTDSRNAEVLFKWFLLQVGEKNTDFYDKLGEWLGTVGRMKFVRPGYRTLNEADHNKAVAYFKKFESNYHPICKALVKKDLGLA</sequence>
<evidence type="ECO:0000256" key="1">
    <source>
        <dbReference type="ARBA" id="ARBA00001268"/>
    </source>
</evidence>
<dbReference type="InterPro" id="IPR038502">
    <property type="entry name" value="M1_LTA-4_hydro/amino_C_sf"/>
</dbReference>
<keyword evidence="12" id="KW-0539">Nucleus</keyword>
<dbReference type="FunCoup" id="G8YHH2">
    <property type="interactions" value="1673"/>
</dbReference>
<feature type="binding site" evidence="14">
    <location>
        <begin position="267"/>
        <end position="272"/>
    </location>
    <ligand>
        <name>a peptide</name>
        <dbReference type="ChEBI" id="CHEBI:60466"/>
    </ligand>
</feature>
<evidence type="ECO:0000256" key="5">
    <source>
        <dbReference type="ARBA" id="ARBA00010136"/>
    </source>
</evidence>
<proteinExistence type="inferred from homology"/>
<dbReference type="EMBL" id="FO082052">
    <property type="protein sequence ID" value="CCE80874.1"/>
    <property type="molecule type" value="Genomic_DNA"/>
</dbReference>
<dbReference type="Gene3D" id="2.60.40.1730">
    <property type="entry name" value="tricorn interacting facor f3 domain"/>
    <property type="match status" value="1"/>
</dbReference>
<dbReference type="FunFam" id="1.10.390.10:FF:000009">
    <property type="entry name" value="Leukotriene A(4) hydrolase"/>
    <property type="match status" value="1"/>
</dbReference>
<dbReference type="GO" id="GO:0006508">
    <property type="term" value="P:proteolysis"/>
    <property type="evidence" value="ECO:0007669"/>
    <property type="project" value="UniProtKB-KW"/>
</dbReference>
<dbReference type="GO" id="GO:0004177">
    <property type="term" value="F:aminopeptidase activity"/>
    <property type="evidence" value="ECO:0007669"/>
    <property type="project" value="TreeGrafter"/>
</dbReference>
<dbReference type="AlphaFoldDB" id="G8YHH2"/>
<dbReference type="InParanoid" id="G8YHH2"/>
<dbReference type="InterPro" id="IPR016024">
    <property type="entry name" value="ARM-type_fold"/>
</dbReference>
<evidence type="ECO:0000256" key="8">
    <source>
        <dbReference type="ARBA" id="ARBA00022723"/>
    </source>
</evidence>
<dbReference type="SMART" id="SM01263">
    <property type="entry name" value="Leuk-A4-hydro_C"/>
    <property type="match status" value="1"/>
</dbReference>
<dbReference type="Pfam" id="PF17900">
    <property type="entry name" value="Peptidase_M1_N"/>
    <property type="match status" value="1"/>
</dbReference>
<dbReference type="GO" id="GO:0008237">
    <property type="term" value="F:metallopeptidase activity"/>
    <property type="evidence" value="ECO:0007669"/>
    <property type="project" value="UniProtKB-KW"/>
</dbReference>
<name>G8YHH2_PICSO</name>
<reference evidence="19" key="1">
    <citation type="submission" date="2011-10" db="EMBL/GenBank/DDBJ databases">
        <authorList>
            <person name="Genoscope - CEA"/>
        </authorList>
    </citation>
    <scope>NUCLEOTIDE SEQUENCE</scope>
</reference>
<dbReference type="InterPro" id="IPR034015">
    <property type="entry name" value="M1_LTA4H"/>
</dbReference>
<dbReference type="MEROPS" id="M01.034"/>
<evidence type="ECO:0000256" key="9">
    <source>
        <dbReference type="ARBA" id="ARBA00022801"/>
    </source>
</evidence>
<accession>G8YHH2</accession>
<organism evidence="19 20">
    <name type="scientific">Pichia sorbitophila (strain ATCC MYA-4447 / BCRC 22081 / CBS 7064 / NBRC 10061 / NRRL Y-12695)</name>
    <name type="common">Hybrid yeast</name>
    <dbReference type="NCBI Taxonomy" id="559304"/>
    <lineage>
        <taxon>Eukaryota</taxon>
        <taxon>Fungi</taxon>
        <taxon>Dikarya</taxon>
        <taxon>Ascomycota</taxon>
        <taxon>Saccharomycotina</taxon>
        <taxon>Pichiomycetes</taxon>
        <taxon>Debaryomycetaceae</taxon>
        <taxon>Millerozyma</taxon>
    </lineage>
</organism>
<dbReference type="PRINTS" id="PR00756">
    <property type="entry name" value="ALADIPTASE"/>
</dbReference>
<dbReference type="HOGENOM" id="CLU_014505_1_2_1"/>
<dbReference type="InterPro" id="IPR042097">
    <property type="entry name" value="Aminopeptidase_N-like_N_sf"/>
</dbReference>
<reference evidence="20" key="2">
    <citation type="journal article" date="2012" name="G3 (Bethesda)">
        <title>Pichia sorbitophila, an interspecies yeast hybrid reveals early steps of genome resolution following polyploidization.</title>
        <authorList>
            <person name="Leh Louis V."/>
            <person name="Despons L."/>
            <person name="Friedrich A."/>
            <person name="Martin T."/>
            <person name="Durrens P."/>
            <person name="Casaregola S."/>
            <person name="Neuveglise C."/>
            <person name="Fairhead C."/>
            <person name="Marck C."/>
            <person name="Cruz J.A."/>
            <person name="Straub M.L."/>
            <person name="Kugler V."/>
            <person name="Sacerdot C."/>
            <person name="Uzunov Z."/>
            <person name="Thierry A."/>
            <person name="Weiss S."/>
            <person name="Bleykasten C."/>
            <person name="De Montigny J."/>
            <person name="Jacques N."/>
            <person name="Jung P."/>
            <person name="Lemaire M."/>
            <person name="Mallet S."/>
            <person name="Morel G."/>
            <person name="Richard G.F."/>
            <person name="Sarkar A."/>
            <person name="Savel G."/>
            <person name="Schacherer J."/>
            <person name="Seret M.L."/>
            <person name="Talla E."/>
            <person name="Samson G."/>
            <person name="Jubin C."/>
            <person name="Poulain J."/>
            <person name="Vacherie B."/>
            <person name="Barbe V."/>
            <person name="Pelletier E."/>
            <person name="Sherman D.J."/>
            <person name="Westhof E."/>
            <person name="Weissenbach J."/>
            <person name="Baret P.V."/>
            <person name="Wincker P."/>
            <person name="Gaillardin C."/>
            <person name="Dujon B."/>
            <person name="Souciet J.L."/>
        </authorList>
    </citation>
    <scope>NUCLEOTIDE SEQUENCE [LARGE SCALE GENOMIC DNA]</scope>
    <source>
        <strain evidence="20">ATCC MYA-4447 / BCRC 22081 / CBS 7064 / NBRC 10061 / NRRL Y-12695</strain>
    </source>
</reference>
<dbReference type="FunFam" id="2.60.40.1730:FF:000004">
    <property type="entry name" value="Leukotriene A(4) hydrolase"/>
    <property type="match status" value="1"/>
</dbReference>
<evidence type="ECO:0000259" key="17">
    <source>
        <dbReference type="SMART" id="SM01263"/>
    </source>
</evidence>
<dbReference type="SUPFAM" id="SSF63737">
    <property type="entry name" value="Leukotriene A4 hydrolase N-terminal domain"/>
    <property type="match status" value="1"/>
</dbReference>
<evidence type="ECO:0000256" key="11">
    <source>
        <dbReference type="ARBA" id="ARBA00023049"/>
    </source>
</evidence>
<dbReference type="GO" id="GO:0005829">
    <property type="term" value="C:cytosol"/>
    <property type="evidence" value="ECO:0007669"/>
    <property type="project" value="TreeGrafter"/>
</dbReference>
<evidence type="ECO:0000256" key="13">
    <source>
        <dbReference type="PIRSR" id="PIRSR612777-1"/>
    </source>
</evidence>
<evidence type="ECO:0000313" key="20">
    <source>
        <dbReference type="Proteomes" id="UP000005222"/>
    </source>
</evidence>
<feature type="active site" description="Proton acceptor" evidence="13">
    <location>
        <position position="297"/>
    </location>
</feature>
<dbReference type="OMA" id="HIGANCY"/>
<keyword evidence="9 16" id="KW-0378">Hydrolase</keyword>
<keyword evidence="11 16" id="KW-0482">Metalloprotease</keyword>
<dbReference type="InterPro" id="IPR015211">
    <property type="entry name" value="Peptidase_M1_C"/>
</dbReference>
<dbReference type="SUPFAM" id="SSF55486">
    <property type="entry name" value="Metalloproteases ('zincins'), catalytic domain"/>
    <property type="match status" value="1"/>
</dbReference>
<feature type="domain" description="Peptidase M1 leukotriene A4 hydrolase/aminopeptidase C-terminal" evidence="17">
    <location>
        <begin position="467"/>
        <end position="621"/>
    </location>
</feature>
<evidence type="ECO:0000256" key="2">
    <source>
        <dbReference type="ARBA" id="ARBA00002142"/>
    </source>
</evidence>
<evidence type="ECO:0000256" key="10">
    <source>
        <dbReference type="ARBA" id="ARBA00022833"/>
    </source>
</evidence>
<keyword evidence="8 15" id="KW-0479">Metal-binding</keyword>
<evidence type="ECO:0000256" key="12">
    <source>
        <dbReference type="ARBA" id="ARBA00023242"/>
    </source>
</evidence>
<keyword evidence="20" id="KW-1185">Reference proteome</keyword>
<dbReference type="FunFam" id="3.30.2010.30:FF:000001">
    <property type="entry name" value="Leukotriene A(4) hydrolase"/>
    <property type="match status" value="1"/>
</dbReference>
<comment type="catalytic activity">
    <reaction evidence="1 16">
        <text>an epoxide + H2O = an ethanediol</text>
        <dbReference type="Rhea" id="RHEA:19037"/>
        <dbReference type="ChEBI" id="CHEBI:15377"/>
        <dbReference type="ChEBI" id="CHEBI:32955"/>
        <dbReference type="ChEBI" id="CHEBI:140594"/>
        <dbReference type="EC" id="3.3.2.10"/>
    </reaction>
</comment>
<dbReference type="Gene3D" id="1.25.40.320">
    <property type="entry name" value="Peptidase M1, leukotriene A4 hydrolase/aminopeptidase C-terminal domain"/>
    <property type="match status" value="1"/>
</dbReference>
<feature type="binding site" evidence="14">
    <location>
        <begin position="579"/>
        <end position="581"/>
    </location>
    <ligand>
        <name>a peptide</name>
        <dbReference type="ChEBI" id="CHEBI:60466"/>
    </ligand>
</feature>
<dbReference type="EC" id="3.3.2.10" evidence="16"/>
<keyword evidence="10 15" id="KW-0862">Zinc</keyword>
<comment type="function">
    <text evidence="2">Aminopeptidase that preferentially cleaves di- and tripeptides. Also has low epoxide hydrolase activity (in vitro). Can hydrolyze the epoxide leukotriene LTA(4) but it forms preferentially 5,6-dihydroxy-7,9,11,14-eicosatetraenoic acid rather than the cytokine leukotriene B(4) as the product compared to the homologous mammalian enzyme (in vitro).</text>
</comment>
<keyword evidence="7 16" id="KW-0645">Protease</keyword>
<dbReference type="eggNOG" id="KOG1047">
    <property type="taxonomic scope" value="Eukaryota"/>
</dbReference>
<evidence type="ECO:0000256" key="16">
    <source>
        <dbReference type="RuleBase" id="RU361141"/>
    </source>
</evidence>
<dbReference type="SUPFAM" id="SSF48371">
    <property type="entry name" value="ARM repeat"/>
    <property type="match status" value="1"/>
</dbReference>
<dbReference type="Pfam" id="PF09127">
    <property type="entry name" value="Leuk-A4-hydro_C"/>
    <property type="match status" value="1"/>
</dbReference>
<dbReference type="EMBL" id="FO082053">
    <property type="protein sequence ID" value="CCE80109.1"/>
    <property type="molecule type" value="Genomic_DNA"/>
</dbReference>
<comment type="subcellular location">
    <subcellularLocation>
        <location evidence="4 16">Cytoplasm</location>
    </subcellularLocation>
    <subcellularLocation>
        <location evidence="3">Nucleus</location>
    </subcellularLocation>
</comment>
<feature type="binding site" evidence="15">
    <location>
        <position position="296"/>
    </location>
    <ligand>
        <name>Zn(2+)</name>
        <dbReference type="ChEBI" id="CHEBI:29105"/>
        <note>catalytic</note>
    </ligand>
</feature>
<dbReference type="GO" id="GO:0008270">
    <property type="term" value="F:zinc ion binding"/>
    <property type="evidence" value="ECO:0007669"/>
    <property type="project" value="InterPro"/>
</dbReference>
<feature type="active site" description="Proton donor" evidence="13">
    <location>
        <position position="386"/>
    </location>
</feature>
<dbReference type="NCBIfam" id="TIGR02411">
    <property type="entry name" value="leuko_A4_hydro"/>
    <property type="match status" value="1"/>
</dbReference>
<dbReference type="CDD" id="cd09599">
    <property type="entry name" value="M1_LTA4H"/>
    <property type="match status" value="1"/>
</dbReference>
<feature type="binding site" evidence="15">
    <location>
        <position position="300"/>
    </location>
    <ligand>
        <name>Zn(2+)</name>
        <dbReference type="ChEBI" id="CHEBI:29105"/>
        <note>catalytic</note>
    </ligand>
</feature>
<feature type="binding site" evidence="15">
    <location>
        <position position="319"/>
    </location>
    <ligand>
        <name>Zn(2+)</name>
        <dbReference type="ChEBI" id="CHEBI:29105"/>
        <note>catalytic</note>
    </ligand>
</feature>
<dbReference type="PANTHER" id="PTHR45726:SF3">
    <property type="entry name" value="LEUKOTRIENE A-4 HYDROLASE"/>
    <property type="match status" value="1"/>
</dbReference>
<feature type="binding site" evidence="14">
    <location>
        <begin position="143"/>
        <end position="145"/>
    </location>
    <ligand>
        <name>a peptide</name>
        <dbReference type="ChEBI" id="CHEBI:60466"/>
    </ligand>
</feature>
<evidence type="ECO:0000256" key="15">
    <source>
        <dbReference type="PIRSR" id="PIRSR612777-3"/>
    </source>
</evidence>